<dbReference type="GO" id="GO:0046047">
    <property type="term" value="P:TTP catabolic process"/>
    <property type="evidence" value="ECO:0007669"/>
    <property type="project" value="TreeGrafter"/>
</dbReference>
<sequence>MRIDVIGLGPGSDGLITRQTENILRGADEIYLRTKIHPSVKWLDENGIKYQSFDYIYEESRSFDEVYIKIAEFLIGRVLEGGKVVYAVPGHPLIAERSVDNLMRLAQEKGIDVFVYSAVSFIDAVLASIKYDPINGLKILDGLSLDRQVPDRACGNIITQVYDNLVASEIKLKLMKIYQPEQDIVFIRSAGIPHEEVVRKIKLYQLDMQKDIDHLTCVYIPPASNSTYDFGDLIKIMEKLRSDSGCPWDKEQTHETLRQYLIEECYEVIEAINKKDPAKLQEELGDVLFQVVFHSRIAEESGLFNINDVIDGVCSKMILRHPHIFSNIKVKSTDEVLNNWDAIKKDEKGYTSITEVLRDIPKELPALMRSYKVQHKAAKVGFDWDDVDKALDKLYEEIEELKEVYKSGNREKIQEEMGDVLFACVNVSRFLKVEPELALASTIEKFIERFSYIETKAVEMGKMMQDMSLSEMDELWNEAKTNNFHKNNEK</sequence>
<dbReference type="GO" id="GO:0032259">
    <property type="term" value="P:methylation"/>
    <property type="evidence" value="ECO:0007669"/>
    <property type="project" value="UniProtKB-KW"/>
</dbReference>
<dbReference type="GO" id="GO:0047429">
    <property type="term" value="F:nucleoside triphosphate diphosphatase activity"/>
    <property type="evidence" value="ECO:0007669"/>
    <property type="project" value="InterPro"/>
</dbReference>
<dbReference type="NCBIfam" id="NF007113">
    <property type="entry name" value="PRK09562.1"/>
    <property type="match status" value="1"/>
</dbReference>
<dbReference type="GO" id="GO:0046081">
    <property type="term" value="P:dUTP catabolic process"/>
    <property type="evidence" value="ECO:0007669"/>
    <property type="project" value="TreeGrafter"/>
</dbReference>
<feature type="coiled-coil region" evidence="1">
    <location>
        <begin position="384"/>
        <end position="411"/>
    </location>
</feature>
<evidence type="ECO:0000313" key="4">
    <source>
        <dbReference type="EMBL" id="SHE76892.1"/>
    </source>
</evidence>
<dbReference type="Pfam" id="PF03819">
    <property type="entry name" value="MazG"/>
    <property type="match status" value="2"/>
</dbReference>
<dbReference type="PIRSF" id="PIRSF002845">
    <property type="entry name" value="Ttrprl_mtas_MazG"/>
    <property type="match status" value="1"/>
</dbReference>
<evidence type="ECO:0000313" key="5">
    <source>
        <dbReference type="Proteomes" id="UP000184088"/>
    </source>
</evidence>
<dbReference type="InterPro" id="IPR024180">
    <property type="entry name" value="Tetrapyrrole_Mease/MazG_pred"/>
</dbReference>
<dbReference type="CDD" id="cd11528">
    <property type="entry name" value="NTP-PPase_MazG_Nterm"/>
    <property type="match status" value="1"/>
</dbReference>
<dbReference type="OrthoDB" id="9808939at2"/>
<dbReference type="NCBIfam" id="TIGR00444">
    <property type="entry name" value="mazG"/>
    <property type="match status" value="1"/>
</dbReference>
<dbReference type="GO" id="GO:0046076">
    <property type="term" value="P:dTTP catabolic process"/>
    <property type="evidence" value="ECO:0007669"/>
    <property type="project" value="TreeGrafter"/>
</dbReference>
<dbReference type="GO" id="GO:0006950">
    <property type="term" value="P:response to stress"/>
    <property type="evidence" value="ECO:0007669"/>
    <property type="project" value="UniProtKB-ARBA"/>
</dbReference>
<dbReference type="Gene3D" id="1.10.287.1080">
    <property type="entry name" value="MazG-like"/>
    <property type="match status" value="2"/>
</dbReference>
<dbReference type="FunFam" id="1.10.287.1080:FF:000001">
    <property type="entry name" value="Nucleoside triphosphate pyrophosphohydrolase"/>
    <property type="match status" value="1"/>
</dbReference>
<dbReference type="PANTHER" id="PTHR30522:SF0">
    <property type="entry name" value="NUCLEOSIDE TRIPHOSPHATE PYROPHOSPHOHYDROLASE"/>
    <property type="match status" value="1"/>
</dbReference>
<dbReference type="Pfam" id="PF00590">
    <property type="entry name" value="TP_methylase"/>
    <property type="match status" value="1"/>
</dbReference>
<dbReference type="GO" id="GO:0046052">
    <property type="term" value="P:UTP catabolic process"/>
    <property type="evidence" value="ECO:0007669"/>
    <property type="project" value="TreeGrafter"/>
</dbReference>
<dbReference type="STRING" id="1121256.SAMN02746089_00772"/>
<dbReference type="EMBL" id="FQVH01000005">
    <property type="protein sequence ID" value="SHE76892.1"/>
    <property type="molecule type" value="Genomic_DNA"/>
</dbReference>
<feature type="domain" description="NTP pyrophosphohydrolase MazG-like" evidence="3">
    <location>
        <begin position="391"/>
        <end position="449"/>
    </location>
</feature>
<feature type="domain" description="Tetrapyrrole methylase" evidence="2">
    <location>
        <begin position="5"/>
        <end position="199"/>
    </location>
</feature>
<dbReference type="SUPFAM" id="SSF53790">
    <property type="entry name" value="Tetrapyrrole methylase"/>
    <property type="match status" value="1"/>
</dbReference>
<dbReference type="GO" id="GO:0008168">
    <property type="term" value="F:methyltransferase activity"/>
    <property type="evidence" value="ECO:0007669"/>
    <property type="project" value="UniProtKB-KW"/>
</dbReference>
<dbReference type="AlphaFoldDB" id="A0A1M4W7E6"/>
<evidence type="ECO:0000256" key="1">
    <source>
        <dbReference type="SAM" id="Coils"/>
    </source>
</evidence>
<dbReference type="CDD" id="cd11723">
    <property type="entry name" value="YabN_N_like"/>
    <property type="match status" value="1"/>
</dbReference>
<keyword evidence="5" id="KW-1185">Reference proteome</keyword>
<dbReference type="InterPro" id="IPR035013">
    <property type="entry name" value="YabN_N"/>
</dbReference>
<evidence type="ECO:0000259" key="2">
    <source>
        <dbReference type="Pfam" id="PF00590"/>
    </source>
</evidence>
<gene>
    <name evidence="4" type="ORF">SAMN02746089_00772</name>
</gene>
<dbReference type="GO" id="GO:0006203">
    <property type="term" value="P:dGTP catabolic process"/>
    <property type="evidence" value="ECO:0007669"/>
    <property type="project" value="TreeGrafter"/>
</dbReference>
<dbReference type="Proteomes" id="UP000184088">
    <property type="component" value="Unassembled WGS sequence"/>
</dbReference>
<keyword evidence="4" id="KW-0808">Transferase</keyword>
<organism evidence="4 5">
    <name type="scientific">Caldanaerobius fijiensis DSM 17918</name>
    <dbReference type="NCBI Taxonomy" id="1121256"/>
    <lineage>
        <taxon>Bacteria</taxon>
        <taxon>Bacillati</taxon>
        <taxon>Bacillota</taxon>
        <taxon>Clostridia</taxon>
        <taxon>Thermoanaerobacterales</taxon>
        <taxon>Thermoanaerobacteraceae</taxon>
        <taxon>Caldanaerobius</taxon>
    </lineage>
</organism>
<dbReference type="InterPro" id="IPR048011">
    <property type="entry name" value="NTP-PPase_MazG-like_C"/>
</dbReference>
<keyword evidence="4" id="KW-0489">Methyltransferase</keyword>
<dbReference type="PANTHER" id="PTHR30522">
    <property type="entry name" value="NUCLEOSIDE TRIPHOSPHATE PYROPHOSPHOHYDROLASE"/>
    <property type="match status" value="1"/>
</dbReference>
<dbReference type="GO" id="GO:0046061">
    <property type="term" value="P:dATP catabolic process"/>
    <property type="evidence" value="ECO:0007669"/>
    <property type="project" value="TreeGrafter"/>
</dbReference>
<dbReference type="FunFam" id="1.10.287.1080:FF:000003">
    <property type="entry name" value="Nucleoside triphosphate pyrophosphohydrolase"/>
    <property type="match status" value="1"/>
</dbReference>
<dbReference type="InterPro" id="IPR014777">
    <property type="entry name" value="4pyrrole_Mease_sub1"/>
</dbReference>
<reference evidence="4 5" key="1">
    <citation type="submission" date="2016-11" db="EMBL/GenBank/DDBJ databases">
        <authorList>
            <person name="Jaros S."/>
            <person name="Januszkiewicz K."/>
            <person name="Wedrychowicz H."/>
        </authorList>
    </citation>
    <scope>NUCLEOTIDE SEQUENCE [LARGE SCALE GENOMIC DNA]</scope>
    <source>
        <strain evidence="4 5">DSM 17918</strain>
    </source>
</reference>
<dbReference type="Gene3D" id="3.40.1010.10">
    <property type="entry name" value="Cobalt-precorrin-4 Transmethylase, Domain 1"/>
    <property type="match status" value="1"/>
</dbReference>
<evidence type="ECO:0000259" key="3">
    <source>
        <dbReference type="Pfam" id="PF03819"/>
    </source>
</evidence>
<feature type="domain" description="NTP pyrophosphohydrolase MazG-like" evidence="3">
    <location>
        <begin position="252"/>
        <end position="325"/>
    </location>
</feature>
<accession>A0A1M4W7E6</accession>
<proteinExistence type="predicted"/>
<dbReference type="CDD" id="cd11529">
    <property type="entry name" value="NTP-PPase_MazG_Cterm"/>
    <property type="match status" value="1"/>
</dbReference>
<dbReference type="InterPro" id="IPR035996">
    <property type="entry name" value="4pyrrol_Methylase_sf"/>
</dbReference>
<name>A0A1M4W7E6_9THEO</name>
<dbReference type="RefSeq" id="WP_073341899.1">
    <property type="nucleotide sequence ID" value="NZ_FQVH01000005.1"/>
</dbReference>
<protein>
    <submittedName>
        <fullName evidence="4">Tetrapyrrole methylase family protein / MazG family protein</fullName>
    </submittedName>
</protein>
<dbReference type="InterPro" id="IPR000878">
    <property type="entry name" value="4pyrrol_Mease"/>
</dbReference>
<dbReference type="InterPro" id="IPR004518">
    <property type="entry name" value="MazG-like_dom"/>
</dbReference>
<dbReference type="SUPFAM" id="SSF101386">
    <property type="entry name" value="all-alpha NTP pyrophosphatases"/>
    <property type="match status" value="2"/>
</dbReference>
<dbReference type="InterPro" id="IPR048015">
    <property type="entry name" value="NTP-PPase_MazG-like_N"/>
</dbReference>
<keyword evidence="1" id="KW-0175">Coiled coil</keyword>
<dbReference type="InterPro" id="IPR011551">
    <property type="entry name" value="NTP_PyrPHydrolase_MazG"/>
</dbReference>